<keyword evidence="4" id="KW-1185">Reference proteome</keyword>
<keyword evidence="1" id="KW-0813">Transport</keyword>
<comment type="function">
    <text evidence="1">A possible function for this protein is to guide the assembly of the membrane sector of the ATPase enzyme complex.</text>
</comment>
<accession>A0A1Q8ZUR1</accession>
<keyword evidence="2" id="KW-1133">Transmembrane helix</keyword>
<comment type="caution">
    <text evidence="3">The sequence shown here is derived from an EMBL/GenBank/DDBJ whole genome shotgun (WGS) entry which is preliminary data.</text>
</comment>
<dbReference type="RefSeq" id="WP_075638699.1">
    <property type="nucleotide sequence ID" value="NZ_MKIM01000024.1"/>
</dbReference>
<keyword evidence="1" id="KW-0406">Ion transport</keyword>
<keyword evidence="2" id="KW-0812">Transmembrane</keyword>
<keyword evidence="1 2" id="KW-0472">Membrane</keyword>
<evidence type="ECO:0000313" key="3">
    <source>
        <dbReference type="EMBL" id="OLP45689.1"/>
    </source>
</evidence>
<gene>
    <name evidence="3" type="ORF">BJF95_11145</name>
</gene>
<feature type="transmembrane region" description="Helical" evidence="2">
    <location>
        <begin position="73"/>
        <end position="94"/>
    </location>
</feature>
<dbReference type="OrthoDB" id="15401at2"/>
<reference evidence="3 4" key="1">
    <citation type="submission" date="2016-09" db="EMBL/GenBank/DDBJ databases">
        <title>Rhizobium oryziradicis sp. nov., isolated from the root of rice.</title>
        <authorList>
            <person name="Zhao J."/>
            <person name="Zhang X."/>
        </authorList>
    </citation>
    <scope>NUCLEOTIDE SEQUENCE [LARGE SCALE GENOMIC DNA]</scope>
    <source>
        <strain evidence="3 4">N19</strain>
    </source>
</reference>
<dbReference type="EMBL" id="MKIM01000024">
    <property type="protein sequence ID" value="OLP45689.1"/>
    <property type="molecule type" value="Genomic_DNA"/>
</dbReference>
<keyword evidence="1" id="KW-0375">Hydrogen ion transport</keyword>
<dbReference type="GO" id="GO:0045259">
    <property type="term" value="C:proton-transporting ATP synthase complex"/>
    <property type="evidence" value="ECO:0007669"/>
    <property type="project" value="UniProtKB-UniRule"/>
</dbReference>
<evidence type="ECO:0000256" key="2">
    <source>
        <dbReference type="SAM" id="Phobius"/>
    </source>
</evidence>
<evidence type="ECO:0000313" key="4">
    <source>
        <dbReference type="Proteomes" id="UP000186894"/>
    </source>
</evidence>
<proteinExistence type="inferred from homology"/>
<comment type="similarity">
    <text evidence="1">Belongs to the bacterial AtpI family.</text>
</comment>
<dbReference type="InterPro" id="IPR016989">
    <property type="entry name" value="Atp1_alphaprobac"/>
</dbReference>
<evidence type="ECO:0000256" key="1">
    <source>
        <dbReference type="PIRNR" id="PIRNR032126"/>
    </source>
</evidence>
<dbReference type="GO" id="GO:1902600">
    <property type="term" value="P:proton transmembrane transport"/>
    <property type="evidence" value="ECO:0007669"/>
    <property type="project" value="UniProtKB-KW"/>
</dbReference>
<organism evidence="3 4">
    <name type="scientific">Rhizobium oryziradicis</name>
    <dbReference type="NCBI Taxonomy" id="1867956"/>
    <lineage>
        <taxon>Bacteria</taxon>
        <taxon>Pseudomonadati</taxon>
        <taxon>Pseudomonadota</taxon>
        <taxon>Alphaproteobacteria</taxon>
        <taxon>Hyphomicrobiales</taxon>
        <taxon>Rhizobiaceae</taxon>
        <taxon>Rhizobium/Agrobacterium group</taxon>
        <taxon>Rhizobium</taxon>
    </lineage>
</organism>
<dbReference type="PIRSF" id="PIRSF032126">
    <property type="entry name" value="F0F1_ATP_synthase_subunit_I"/>
    <property type="match status" value="1"/>
</dbReference>
<protein>
    <recommendedName>
        <fullName evidence="1">ATP synthase protein I</fullName>
    </recommendedName>
</protein>
<dbReference type="Pfam" id="PF09527">
    <property type="entry name" value="ATPase_gene1"/>
    <property type="match status" value="1"/>
</dbReference>
<dbReference type="AlphaFoldDB" id="A0A1Q8ZUR1"/>
<sequence>MDERETELERRRNQLETKLVAKTMHDGEEAAKDQRAETSRKGYAQAMKISSEFLSAVIVGAVLGFVIDRFAGTSPWGLIILLLLGFCAGVLNVLRSSGVVTSPHPADRKPGVKK</sequence>
<dbReference type="STRING" id="1867956.BJF95_11145"/>
<dbReference type="InterPro" id="IPR032820">
    <property type="entry name" value="ATPase_put"/>
</dbReference>
<name>A0A1Q8ZUR1_9HYPH</name>
<dbReference type="Proteomes" id="UP000186894">
    <property type="component" value="Unassembled WGS sequence"/>
</dbReference>
<feature type="transmembrane region" description="Helical" evidence="2">
    <location>
        <begin position="49"/>
        <end position="67"/>
    </location>
</feature>